<proteinExistence type="predicted"/>
<sequence length="167" mass="18657">MGGITIAGLALLLRNQFQGPVWDPVSEERIKKLHPAVQAKARKFLNLAAKEGIYLRVTDGIRTFAEQEAIYAQGRTKPGEIVTDARGGQSYHNYGLAIDVVPMVNGQPNYDDDYIRISQIGKSLGFTWGGHFRRTDKPHFHLSFGFRIAELQNKVSKNELTNGFVNV</sequence>
<dbReference type="Pfam" id="PF13539">
    <property type="entry name" value="Peptidase_M15_4"/>
    <property type="match status" value="1"/>
</dbReference>
<dbReference type="CDD" id="cd14845">
    <property type="entry name" value="L-Ala-D-Glu_peptidase_like"/>
    <property type="match status" value="1"/>
</dbReference>
<evidence type="ECO:0000313" key="3">
    <source>
        <dbReference type="Proteomes" id="UP000184432"/>
    </source>
</evidence>
<dbReference type="GO" id="GO:0008233">
    <property type="term" value="F:peptidase activity"/>
    <property type="evidence" value="ECO:0007669"/>
    <property type="project" value="InterPro"/>
</dbReference>
<reference evidence="3" key="1">
    <citation type="submission" date="2016-11" db="EMBL/GenBank/DDBJ databases">
        <authorList>
            <person name="Varghese N."/>
            <person name="Submissions S."/>
        </authorList>
    </citation>
    <scope>NUCLEOTIDE SEQUENCE [LARGE SCALE GENOMIC DNA]</scope>
    <source>
        <strain evidence="3">DSM 22623</strain>
    </source>
</reference>
<dbReference type="STRING" id="570521.SAMN04488508_10940"/>
<dbReference type="InterPro" id="IPR039561">
    <property type="entry name" value="Peptidase_M15C"/>
</dbReference>
<gene>
    <name evidence="2" type="ORF">SAMN04488508_10940</name>
</gene>
<accession>A0A1M6JFD4</accession>
<dbReference type="AlphaFoldDB" id="A0A1M6JFD4"/>
<name>A0A1M6JFD4_9FLAO</name>
<dbReference type="EMBL" id="FQYP01000009">
    <property type="protein sequence ID" value="SHJ45418.1"/>
    <property type="molecule type" value="Genomic_DNA"/>
</dbReference>
<organism evidence="2 3">
    <name type="scientific">Aquimarina spongiae</name>
    <dbReference type="NCBI Taxonomy" id="570521"/>
    <lineage>
        <taxon>Bacteria</taxon>
        <taxon>Pseudomonadati</taxon>
        <taxon>Bacteroidota</taxon>
        <taxon>Flavobacteriia</taxon>
        <taxon>Flavobacteriales</taxon>
        <taxon>Flavobacteriaceae</taxon>
        <taxon>Aquimarina</taxon>
    </lineage>
</organism>
<feature type="domain" description="Peptidase M15C" evidence="1">
    <location>
        <begin position="85"/>
        <end position="141"/>
    </location>
</feature>
<dbReference type="InterPro" id="IPR009045">
    <property type="entry name" value="Zn_M74/Hedgehog-like"/>
</dbReference>
<evidence type="ECO:0000313" key="2">
    <source>
        <dbReference type="EMBL" id="SHJ45418.1"/>
    </source>
</evidence>
<keyword evidence="3" id="KW-1185">Reference proteome</keyword>
<dbReference type="OrthoDB" id="9799970at2"/>
<protein>
    <submittedName>
        <fullName evidence="2">Peptidoglycan L-alanyl-D-glutamate endopeptidase CwlK</fullName>
    </submittedName>
</protein>
<dbReference type="Proteomes" id="UP000184432">
    <property type="component" value="Unassembled WGS sequence"/>
</dbReference>
<dbReference type="SUPFAM" id="SSF55166">
    <property type="entry name" value="Hedgehog/DD-peptidase"/>
    <property type="match status" value="1"/>
</dbReference>
<dbReference type="Gene3D" id="3.30.1380.10">
    <property type="match status" value="1"/>
</dbReference>
<evidence type="ECO:0000259" key="1">
    <source>
        <dbReference type="Pfam" id="PF13539"/>
    </source>
</evidence>